<dbReference type="PANTHER" id="PTHR45138">
    <property type="entry name" value="REGULATORY COMPONENTS OF SENSORY TRANSDUCTION SYSTEM"/>
    <property type="match status" value="1"/>
</dbReference>
<evidence type="ECO:0000313" key="4">
    <source>
        <dbReference type="Proteomes" id="UP001144471"/>
    </source>
</evidence>
<dbReference type="GO" id="GO:1902201">
    <property type="term" value="P:negative regulation of bacterial-type flagellum-dependent cell motility"/>
    <property type="evidence" value="ECO:0007669"/>
    <property type="project" value="TreeGrafter"/>
</dbReference>
<evidence type="ECO:0000259" key="2">
    <source>
        <dbReference type="PROSITE" id="PS50887"/>
    </source>
</evidence>
<dbReference type="SUPFAM" id="SSF55073">
    <property type="entry name" value="Nucleotide cyclase"/>
    <property type="match status" value="1"/>
</dbReference>
<dbReference type="PANTHER" id="PTHR45138:SF9">
    <property type="entry name" value="DIGUANYLATE CYCLASE DGCM-RELATED"/>
    <property type="match status" value="1"/>
</dbReference>
<dbReference type="PROSITE" id="PS50887">
    <property type="entry name" value="GGDEF"/>
    <property type="match status" value="1"/>
</dbReference>
<dbReference type="GO" id="GO:0052621">
    <property type="term" value="F:diguanylate cyclase activity"/>
    <property type="evidence" value="ECO:0007669"/>
    <property type="project" value="TreeGrafter"/>
</dbReference>
<evidence type="ECO:0000256" key="1">
    <source>
        <dbReference type="SAM" id="Phobius"/>
    </source>
</evidence>
<dbReference type="NCBIfam" id="TIGR00254">
    <property type="entry name" value="GGDEF"/>
    <property type="match status" value="1"/>
</dbReference>
<dbReference type="InterPro" id="IPR029787">
    <property type="entry name" value="Nucleotide_cyclase"/>
</dbReference>
<feature type="domain" description="GGDEF" evidence="2">
    <location>
        <begin position="375"/>
        <end position="507"/>
    </location>
</feature>
<dbReference type="AlphaFoldDB" id="A0A9W6GNU6"/>
<dbReference type="InterPro" id="IPR050469">
    <property type="entry name" value="Diguanylate_Cyclase"/>
</dbReference>
<dbReference type="Gene3D" id="3.30.70.270">
    <property type="match status" value="1"/>
</dbReference>
<dbReference type="Pfam" id="PF00990">
    <property type="entry name" value="GGDEF"/>
    <property type="match status" value="1"/>
</dbReference>
<keyword evidence="1" id="KW-1133">Transmembrane helix</keyword>
<reference evidence="3" key="1">
    <citation type="submission" date="2022-12" db="EMBL/GenBank/DDBJ databases">
        <title>Reference genome sequencing for broad-spectrum identification of bacterial and archaeal isolates by mass spectrometry.</title>
        <authorList>
            <person name="Sekiguchi Y."/>
            <person name="Tourlousse D.M."/>
        </authorList>
    </citation>
    <scope>NUCLEOTIDE SEQUENCE</scope>
    <source>
        <strain evidence="3">10succ1</strain>
    </source>
</reference>
<dbReference type="FunFam" id="3.30.70.270:FF:000001">
    <property type="entry name" value="Diguanylate cyclase domain protein"/>
    <property type="match status" value="1"/>
</dbReference>
<dbReference type="InterPro" id="IPR000160">
    <property type="entry name" value="GGDEF_dom"/>
</dbReference>
<feature type="transmembrane region" description="Helical" evidence="1">
    <location>
        <begin position="6"/>
        <end position="26"/>
    </location>
</feature>
<dbReference type="Proteomes" id="UP001144471">
    <property type="component" value="Unassembled WGS sequence"/>
</dbReference>
<dbReference type="EMBL" id="BSDY01000015">
    <property type="protein sequence ID" value="GLI57254.1"/>
    <property type="molecule type" value="Genomic_DNA"/>
</dbReference>
<comment type="caution">
    <text evidence="3">The sequence shown here is derived from an EMBL/GenBank/DDBJ whole genome shotgun (WGS) entry which is preliminary data.</text>
</comment>
<evidence type="ECO:0000313" key="3">
    <source>
        <dbReference type="EMBL" id="GLI57254.1"/>
    </source>
</evidence>
<gene>
    <name evidence="3" type="ORF">PM10SUCC1_27680</name>
</gene>
<dbReference type="CDD" id="cd01949">
    <property type="entry name" value="GGDEF"/>
    <property type="match status" value="1"/>
</dbReference>
<dbReference type="RefSeq" id="WP_281836784.1">
    <property type="nucleotide sequence ID" value="NZ_BSDY01000015.1"/>
</dbReference>
<dbReference type="InterPro" id="IPR043128">
    <property type="entry name" value="Rev_trsase/Diguanyl_cyclase"/>
</dbReference>
<proteinExistence type="predicted"/>
<accession>A0A9W6GNU6</accession>
<keyword evidence="1" id="KW-0812">Transmembrane</keyword>
<protein>
    <recommendedName>
        <fullName evidence="2">GGDEF domain-containing protein</fullName>
    </recommendedName>
</protein>
<dbReference type="GO" id="GO:0005886">
    <property type="term" value="C:plasma membrane"/>
    <property type="evidence" value="ECO:0007669"/>
    <property type="project" value="TreeGrafter"/>
</dbReference>
<dbReference type="GO" id="GO:0043709">
    <property type="term" value="P:cell adhesion involved in single-species biofilm formation"/>
    <property type="evidence" value="ECO:0007669"/>
    <property type="project" value="TreeGrafter"/>
</dbReference>
<organism evidence="3 4">
    <name type="scientific">Propionigenium maris DSM 9537</name>
    <dbReference type="NCBI Taxonomy" id="1123000"/>
    <lineage>
        <taxon>Bacteria</taxon>
        <taxon>Fusobacteriati</taxon>
        <taxon>Fusobacteriota</taxon>
        <taxon>Fusobacteriia</taxon>
        <taxon>Fusobacteriales</taxon>
        <taxon>Fusobacteriaceae</taxon>
        <taxon>Propionigenium</taxon>
    </lineage>
</organism>
<keyword evidence="4" id="KW-1185">Reference proteome</keyword>
<sequence>MRVSKFIGEGAIIKVLVFLIVYGFIFTNNKNRVVEKFREDNLSYINLLEQKIDVMSGFLEASSDLSRHLYEEHYMHDEDHLSLEDIDEELNLGIGYIDKEGERVPITSLRRRDGDLLQDEARIAYTTLKYSRNIKRALGGSIWIYYYTHSDLLSEYPKYNLYDDFLGFQKKVEGRRDYYNRRGLTLDLIPGVGRSVIAHVSIPVYYGEKAMGMLSGNIKPAIYREKGVEMYILNSEGEVIFTTSPEEIVKGEGVIPSRKATTLSRRGWNYIMTSRLRGYDGLFYYTLPVVRVYYRAFKDSTILLLIAFILFLSQRNVNRERRTAREREILIAQLVEIRGNLEEMSEQDYLTKLLNRRGFLKRAEVEYSRLKRHGGVYSLIMCDIDLFKRFNDSYGHECGDMVLKEVSEMFRGSIRESDLVGRWGGEEFIFLLIESEGYPAYQRAEALRRSVEEHIFRYRELELKITISFGVYQVNPYLTLEENINVADRALYLSKQKGRNRVEIIEEGGT</sequence>
<name>A0A9W6GNU6_9FUSO</name>
<dbReference type="SMART" id="SM00267">
    <property type="entry name" value="GGDEF"/>
    <property type="match status" value="1"/>
</dbReference>
<keyword evidence="1" id="KW-0472">Membrane</keyword>